<accession>A0A3P6TQH4</accession>
<gene>
    <name evidence="1" type="ORF">DILT_LOCUS3226</name>
</gene>
<dbReference type="EMBL" id="UYRU01043330">
    <property type="protein sequence ID" value="VDK81380.1"/>
    <property type="molecule type" value="Genomic_DNA"/>
</dbReference>
<sequence length="354" mass="40331">MILIDRIPIFGGVISSSTESALSDSDAWTAAASWYSKQDAPLSRYINELTLQINESRVRPGDYIKGRIIFDVAKPLNGMNSQNLILLEDRRDQRRRARVLGHREFEVNSEQVMDKKIRLPPGRQAMRFCIRVPEDEFHSFTYVSPTDGSTIINHNSIETTARVNGITESTNRLTFHVLSVNDFEGPIGLVDSNNFIPRKFVRRTDGLSFALAQTSDGYYPQYENIEAVVLRRMRIPLTGEEKEERVTPTITLLPQSSPAESSVVGEYRKKTHNAKVPSKFTQYFERRDLKLPPLLPSVWCEDFMCDYYLRIDADGTAYEAPFAIIDNFEPKAHNHCLNPETANATTFKIVGQQF</sequence>
<evidence type="ECO:0000313" key="1">
    <source>
        <dbReference type="EMBL" id="VDK81380.1"/>
    </source>
</evidence>
<reference evidence="1 2" key="1">
    <citation type="submission" date="2018-11" db="EMBL/GenBank/DDBJ databases">
        <authorList>
            <consortium name="Pathogen Informatics"/>
        </authorList>
    </citation>
    <scope>NUCLEOTIDE SEQUENCE [LARGE SCALE GENOMIC DNA]</scope>
</reference>
<dbReference type="OrthoDB" id="10465851at2759"/>
<keyword evidence="2" id="KW-1185">Reference proteome</keyword>
<proteinExistence type="predicted"/>
<organism evidence="1 2">
    <name type="scientific">Dibothriocephalus latus</name>
    <name type="common">Fish tapeworm</name>
    <name type="synonym">Diphyllobothrium latum</name>
    <dbReference type="NCBI Taxonomy" id="60516"/>
    <lineage>
        <taxon>Eukaryota</taxon>
        <taxon>Metazoa</taxon>
        <taxon>Spiralia</taxon>
        <taxon>Lophotrochozoa</taxon>
        <taxon>Platyhelminthes</taxon>
        <taxon>Cestoda</taxon>
        <taxon>Eucestoda</taxon>
        <taxon>Diphyllobothriidea</taxon>
        <taxon>Diphyllobothriidae</taxon>
        <taxon>Dibothriocephalus</taxon>
    </lineage>
</organism>
<dbReference type="AlphaFoldDB" id="A0A3P6TQH4"/>
<protein>
    <recommendedName>
        <fullName evidence="3">Arrestin-like N-terminal domain-containing protein</fullName>
    </recommendedName>
</protein>
<dbReference type="Proteomes" id="UP000281553">
    <property type="component" value="Unassembled WGS sequence"/>
</dbReference>
<name>A0A3P6TQH4_DIBLA</name>
<evidence type="ECO:0008006" key="3">
    <source>
        <dbReference type="Google" id="ProtNLM"/>
    </source>
</evidence>
<evidence type="ECO:0000313" key="2">
    <source>
        <dbReference type="Proteomes" id="UP000281553"/>
    </source>
</evidence>